<dbReference type="EMBL" id="PSQE01000003">
    <property type="protein sequence ID" value="RHN67033.1"/>
    <property type="molecule type" value="Genomic_DNA"/>
</dbReference>
<dbReference type="InterPro" id="IPR039662">
    <property type="entry name" value="Cohesin_Scc3/SA"/>
</dbReference>
<dbReference type="PANTHER" id="PTHR11199:SF0">
    <property type="entry name" value="LD34181P-RELATED"/>
    <property type="match status" value="1"/>
</dbReference>
<dbReference type="InterPro" id="IPR056396">
    <property type="entry name" value="HEAT_SCC3-SA"/>
</dbReference>
<evidence type="ECO:0000256" key="1">
    <source>
        <dbReference type="SAM" id="MobiDB-lite"/>
    </source>
</evidence>
<dbReference type="Gramene" id="rna15164">
    <property type="protein sequence ID" value="RHN67033.1"/>
    <property type="gene ID" value="gene15164"/>
</dbReference>
<accession>A0A396IRC1</accession>
<dbReference type="Proteomes" id="UP000265566">
    <property type="component" value="Chromosome 3"/>
</dbReference>
<evidence type="ECO:0000259" key="2">
    <source>
        <dbReference type="Pfam" id="PF24571"/>
    </source>
</evidence>
<dbReference type="PANTHER" id="PTHR11199">
    <property type="entry name" value="STROMAL ANTIGEN"/>
    <property type="match status" value="1"/>
</dbReference>
<feature type="domain" description="Cohesin subunit SCC3/SA HEAT-repeats" evidence="2">
    <location>
        <begin position="66"/>
        <end position="285"/>
    </location>
</feature>
<feature type="compositionally biased region" description="Basic and acidic residues" evidence="1">
    <location>
        <begin position="8"/>
        <end position="18"/>
    </location>
</feature>
<proteinExistence type="predicted"/>
<feature type="region of interest" description="Disordered" evidence="1">
    <location>
        <begin position="1"/>
        <end position="32"/>
    </location>
</feature>
<protein>
    <recommendedName>
        <fullName evidence="2">Cohesin subunit SCC3/SA HEAT-repeats domain-containing protein</fullName>
    </recommendedName>
</protein>
<gene>
    <name evidence="3" type="ORF">MtrunA17_Chr3g0098271</name>
</gene>
<reference evidence="3" key="1">
    <citation type="journal article" date="2018" name="Nat. Plants">
        <title>Whole-genome landscape of Medicago truncatula symbiotic genes.</title>
        <authorList>
            <person name="Pecrix Y."/>
            <person name="Gamas P."/>
            <person name="Carrere S."/>
        </authorList>
    </citation>
    <scope>NUCLEOTIDE SEQUENCE</scope>
    <source>
        <tissue evidence="3">Leaves</tissue>
    </source>
</reference>
<comment type="caution">
    <text evidence="3">The sequence shown here is derived from an EMBL/GenBank/DDBJ whole genome shotgun (WGS) entry which is preliminary data.</text>
</comment>
<dbReference type="AlphaFoldDB" id="A0A396IRC1"/>
<dbReference type="Pfam" id="PF24571">
    <property type="entry name" value="HEAT_SCC3-SA"/>
    <property type="match status" value="1"/>
</dbReference>
<sequence>MENPAPPSEEHVKRERSAKYSNPKPKPPRISEVIKDNGKLIPHAVKLWVESYEKDQRSAMDELLTTLVEDWKCILYMLLDENFSISDKSVTNLVRLLCASVKKAFGERIEVFENNKQDITVAMMKCYPLLLRKFISDKTKVSLLAGTGWRIFLADAFQDLRNVLQLMKEAFFKHGDKDPLRACVKAINFCCKESRGELQDFARNKLKELEDEIIDKLKSAIKEVEDGGDEYSLVNLRRLHELQLSRYVSIDNLHEEIVMVLRNYRNVEDEVVGLLLQLLHFHLAWSLMSIIYGGSVSAASINSFLSKRDTLLSELDKIRSEFVGKARELLFVFLFLSPT</sequence>
<evidence type="ECO:0000313" key="3">
    <source>
        <dbReference type="EMBL" id="RHN67033.1"/>
    </source>
</evidence>
<name>A0A396IRC1_MEDTR</name>
<organism evidence="3">
    <name type="scientific">Medicago truncatula</name>
    <name type="common">Barrel medic</name>
    <name type="synonym">Medicago tribuloides</name>
    <dbReference type="NCBI Taxonomy" id="3880"/>
    <lineage>
        <taxon>Eukaryota</taxon>
        <taxon>Viridiplantae</taxon>
        <taxon>Streptophyta</taxon>
        <taxon>Embryophyta</taxon>
        <taxon>Tracheophyta</taxon>
        <taxon>Spermatophyta</taxon>
        <taxon>Magnoliopsida</taxon>
        <taxon>eudicotyledons</taxon>
        <taxon>Gunneridae</taxon>
        <taxon>Pentapetalae</taxon>
        <taxon>rosids</taxon>
        <taxon>fabids</taxon>
        <taxon>Fabales</taxon>
        <taxon>Fabaceae</taxon>
        <taxon>Papilionoideae</taxon>
        <taxon>50 kb inversion clade</taxon>
        <taxon>NPAAA clade</taxon>
        <taxon>Hologalegina</taxon>
        <taxon>IRL clade</taxon>
        <taxon>Trifolieae</taxon>
        <taxon>Medicago</taxon>
    </lineage>
</organism>